<sequence>MHVQRPKQQSHPGQHNNWLRLGSGCNKYNPALVTRGGADVSKTQPERSPYDQLKAFLNKRFFLLGAAAMVAAARVVPSPGTTGGLLSLSVSKAGVSLVFFLVGLAIKLGELAGAALNFRLNLLTQAFSLGVLPAVGVGLSRVLAAGGVHPALADGVLILMCLPTTVNMCVILTQSAEGNTAAAAFNAVLGNLLGVVVTPALLLLLLGRRLDMAPSLLATFKKLGIKVVLPLALGQLARFTPLRKLHERKPKAISRFSECVLLSIIYTTFCDTFTNSAGVAGTAAGGGGGGVLVLMAVLPIVHLLSLAALDALSRVPFLKIDERDRIAVMFCGTHKTLAFGIPLIKALFEGHPSLGMLATPLLLYHPSELMLGSALAPTLRTRAEAREAAAGAAQNPPNGGN</sequence>
<name>D7FKI1_ECTSI</name>
<dbReference type="OMA" id="LPIMIYH"/>
<evidence type="ECO:0000256" key="1">
    <source>
        <dbReference type="SAM" id="Phobius"/>
    </source>
</evidence>
<accession>D7FKI1</accession>
<dbReference type="OrthoDB" id="188035at2759"/>
<keyword evidence="3" id="KW-1185">Reference proteome</keyword>
<organism evidence="2 3">
    <name type="scientific">Ectocarpus siliculosus</name>
    <name type="common">Brown alga</name>
    <name type="synonym">Conferva siliculosa</name>
    <dbReference type="NCBI Taxonomy" id="2880"/>
    <lineage>
        <taxon>Eukaryota</taxon>
        <taxon>Sar</taxon>
        <taxon>Stramenopiles</taxon>
        <taxon>Ochrophyta</taxon>
        <taxon>PX clade</taxon>
        <taxon>Phaeophyceae</taxon>
        <taxon>Ectocarpales</taxon>
        <taxon>Ectocarpaceae</taxon>
        <taxon>Ectocarpus</taxon>
    </lineage>
</organism>
<evidence type="ECO:0000313" key="2">
    <source>
        <dbReference type="EMBL" id="CBJ29383.1"/>
    </source>
</evidence>
<feature type="transmembrane region" description="Helical" evidence="1">
    <location>
        <begin position="151"/>
        <end position="172"/>
    </location>
</feature>
<dbReference type="AlphaFoldDB" id="D7FKI1"/>
<keyword evidence="1" id="KW-0812">Transmembrane</keyword>
<dbReference type="EMBL" id="FN649751">
    <property type="protein sequence ID" value="CBJ29383.1"/>
    <property type="molecule type" value="Genomic_DNA"/>
</dbReference>
<keyword evidence="1" id="KW-0472">Membrane</keyword>
<feature type="transmembrane region" description="Helical" evidence="1">
    <location>
        <begin position="83"/>
        <end position="106"/>
    </location>
</feature>
<evidence type="ECO:0000313" key="3">
    <source>
        <dbReference type="Proteomes" id="UP000002630"/>
    </source>
</evidence>
<dbReference type="Gene3D" id="1.20.1530.20">
    <property type="match status" value="1"/>
</dbReference>
<feature type="transmembrane region" description="Helical" evidence="1">
    <location>
        <begin position="61"/>
        <end position="77"/>
    </location>
</feature>
<dbReference type="PANTHER" id="PTHR18640:SF5">
    <property type="entry name" value="SODIUM_BILE ACID COTRANSPORTER 7"/>
    <property type="match status" value="1"/>
</dbReference>
<feature type="transmembrane region" description="Helical" evidence="1">
    <location>
        <begin position="184"/>
        <end position="203"/>
    </location>
</feature>
<dbReference type="Pfam" id="PF13593">
    <property type="entry name" value="SBF_like"/>
    <property type="match status" value="1"/>
</dbReference>
<dbReference type="InterPro" id="IPR038770">
    <property type="entry name" value="Na+/solute_symporter_sf"/>
</dbReference>
<dbReference type="eggNOG" id="KOG4821">
    <property type="taxonomic scope" value="Eukaryota"/>
</dbReference>
<dbReference type="InParanoid" id="D7FKI1"/>
<proteinExistence type="predicted"/>
<feature type="transmembrane region" description="Helical" evidence="1">
    <location>
        <begin position="289"/>
        <end position="309"/>
    </location>
</feature>
<gene>
    <name evidence="2" type="ORF">Esi_0144_0045</name>
</gene>
<keyword evidence="1" id="KW-1133">Transmembrane helix</keyword>
<dbReference type="PANTHER" id="PTHR18640">
    <property type="entry name" value="SOLUTE CARRIER FAMILY 10 MEMBER 7"/>
    <property type="match status" value="1"/>
</dbReference>
<feature type="transmembrane region" description="Helical" evidence="1">
    <location>
        <begin position="118"/>
        <end position="139"/>
    </location>
</feature>
<dbReference type="InterPro" id="IPR016833">
    <property type="entry name" value="Put_Na-Bile_cotransptr"/>
</dbReference>
<dbReference type="EMBL" id="FN648026">
    <property type="protein sequence ID" value="CBJ29383.1"/>
    <property type="molecule type" value="Genomic_DNA"/>
</dbReference>
<dbReference type="Proteomes" id="UP000002630">
    <property type="component" value="Linkage Group LG26"/>
</dbReference>
<dbReference type="GO" id="GO:0005886">
    <property type="term" value="C:plasma membrane"/>
    <property type="evidence" value="ECO:0007669"/>
    <property type="project" value="TreeGrafter"/>
</dbReference>
<protein>
    <submittedName>
        <fullName evidence="2">Uncharacterized protein</fullName>
    </submittedName>
</protein>
<reference evidence="2 3" key="1">
    <citation type="journal article" date="2010" name="Nature">
        <title>The Ectocarpus genome and the independent evolution of multicellularity in brown algae.</title>
        <authorList>
            <person name="Cock J.M."/>
            <person name="Sterck L."/>
            <person name="Rouze P."/>
            <person name="Scornet D."/>
            <person name="Allen A.E."/>
            <person name="Amoutzias G."/>
            <person name="Anthouard V."/>
            <person name="Artiguenave F."/>
            <person name="Aury J.M."/>
            <person name="Badger J.H."/>
            <person name="Beszteri B."/>
            <person name="Billiau K."/>
            <person name="Bonnet E."/>
            <person name="Bothwell J.H."/>
            <person name="Bowler C."/>
            <person name="Boyen C."/>
            <person name="Brownlee C."/>
            <person name="Carrano C.J."/>
            <person name="Charrier B."/>
            <person name="Cho G.Y."/>
            <person name="Coelho S.M."/>
            <person name="Collen J."/>
            <person name="Corre E."/>
            <person name="Da Silva C."/>
            <person name="Delage L."/>
            <person name="Delaroque N."/>
            <person name="Dittami S.M."/>
            <person name="Doulbeau S."/>
            <person name="Elias M."/>
            <person name="Farnham G."/>
            <person name="Gachon C.M."/>
            <person name="Gschloessl B."/>
            <person name="Heesch S."/>
            <person name="Jabbari K."/>
            <person name="Jubin C."/>
            <person name="Kawai H."/>
            <person name="Kimura K."/>
            <person name="Kloareg B."/>
            <person name="Kupper F.C."/>
            <person name="Lang D."/>
            <person name="Le Bail A."/>
            <person name="Leblanc C."/>
            <person name="Lerouge P."/>
            <person name="Lohr M."/>
            <person name="Lopez P.J."/>
            <person name="Martens C."/>
            <person name="Maumus F."/>
            <person name="Michel G."/>
            <person name="Miranda-Saavedra D."/>
            <person name="Morales J."/>
            <person name="Moreau H."/>
            <person name="Motomura T."/>
            <person name="Nagasato C."/>
            <person name="Napoli C.A."/>
            <person name="Nelson D.R."/>
            <person name="Nyvall-Collen P."/>
            <person name="Peters A.F."/>
            <person name="Pommier C."/>
            <person name="Potin P."/>
            <person name="Poulain J."/>
            <person name="Quesneville H."/>
            <person name="Read B."/>
            <person name="Rensing S.A."/>
            <person name="Ritter A."/>
            <person name="Rousvoal S."/>
            <person name="Samanta M."/>
            <person name="Samson G."/>
            <person name="Schroeder D.C."/>
            <person name="Segurens B."/>
            <person name="Strittmatter M."/>
            <person name="Tonon T."/>
            <person name="Tregear J.W."/>
            <person name="Valentin K."/>
            <person name="von Dassow P."/>
            <person name="Yamagishi T."/>
            <person name="Van de Peer Y."/>
            <person name="Wincker P."/>
        </authorList>
    </citation>
    <scope>NUCLEOTIDE SEQUENCE [LARGE SCALE GENOMIC DNA]</scope>
    <source>
        <strain evidence="3">Ec32 / CCAP1310/4</strain>
    </source>
</reference>